<name>A0ABM6TLV7_9CAUL</name>
<dbReference type="Pfam" id="PF13560">
    <property type="entry name" value="HTH_31"/>
    <property type="match status" value="1"/>
</dbReference>
<accession>A0ABM6TLV7</accession>
<dbReference type="Pfam" id="PF17765">
    <property type="entry name" value="MLTR_LBD"/>
    <property type="match status" value="1"/>
</dbReference>
<evidence type="ECO:0000259" key="1">
    <source>
        <dbReference type="SMART" id="SM00530"/>
    </source>
</evidence>
<dbReference type="InterPro" id="IPR041413">
    <property type="entry name" value="MLTR_LBD"/>
</dbReference>
<keyword evidence="3" id="KW-1185">Reference proteome</keyword>
<dbReference type="Gene3D" id="3.30.450.180">
    <property type="match status" value="1"/>
</dbReference>
<protein>
    <submittedName>
        <fullName evidence="2">XRE family transcriptional regulator</fullName>
    </submittedName>
</protein>
<dbReference type="PANTHER" id="PTHR35010:SF2">
    <property type="entry name" value="BLL4672 PROTEIN"/>
    <property type="match status" value="1"/>
</dbReference>
<dbReference type="SMART" id="SM00530">
    <property type="entry name" value="HTH_XRE"/>
    <property type="match status" value="1"/>
</dbReference>
<dbReference type="RefSeq" id="WP_041538399.1">
    <property type="nucleotide sequence ID" value="NZ_CP027850.1"/>
</dbReference>
<proteinExistence type="predicted"/>
<evidence type="ECO:0000313" key="2">
    <source>
        <dbReference type="EMBL" id="AVQ04201.1"/>
    </source>
</evidence>
<dbReference type="SUPFAM" id="SSF47413">
    <property type="entry name" value="lambda repressor-like DNA-binding domains"/>
    <property type="match status" value="1"/>
</dbReference>
<feature type="domain" description="HTH cro/C1-type" evidence="1">
    <location>
        <begin position="14"/>
        <end position="85"/>
    </location>
</feature>
<dbReference type="PANTHER" id="PTHR35010">
    <property type="entry name" value="BLL4672 PROTEIN-RELATED"/>
    <property type="match status" value="1"/>
</dbReference>
<organism evidence="2 3">
    <name type="scientific">Caulobacter segnis</name>
    <dbReference type="NCBI Taxonomy" id="88688"/>
    <lineage>
        <taxon>Bacteria</taxon>
        <taxon>Pseudomonadati</taxon>
        <taxon>Pseudomonadota</taxon>
        <taxon>Alphaproteobacteria</taxon>
        <taxon>Caulobacterales</taxon>
        <taxon>Caulobacteraceae</taxon>
        <taxon>Caulobacter</taxon>
    </lineage>
</organism>
<dbReference type="CDD" id="cd00093">
    <property type="entry name" value="HTH_XRE"/>
    <property type="match status" value="1"/>
</dbReference>
<reference evidence="2 3" key="1">
    <citation type="journal article" date="2015" name="Biotechnol. Bioeng.">
        <title>Genome sequence and phenotypic characterization of Caulobacter segnis.</title>
        <authorList>
            <person name="Patel S."/>
            <person name="Fletcher B."/>
            <person name="Scott D.C."/>
            <person name="Ely B."/>
        </authorList>
    </citation>
    <scope>NUCLEOTIDE SEQUENCE [LARGE SCALE GENOMIC DNA]</scope>
    <source>
        <strain evidence="2 3">TK0059</strain>
    </source>
</reference>
<dbReference type="EMBL" id="CP027850">
    <property type="protein sequence ID" value="AVQ04201.1"/>
    <property type="molecule type" value="Genomic_DNA"/>
</dbReference>
<dbReference type="InterPro" id="IPR001387">
    <property type="entry name" value="Cro/C1-type_HTH"/>
</dbReference>
<sequence length="280" mass="30971">MSVSVPSETRLGAYLRDRRARLDAMALGFSGSRRRTPGLRREEVAQRAHISATWYTWLEQGRGGAPSADVLDRIARALMLTDVEREHLFLLGLGRPPEPRYRGNLDVSPRLQRVLDVLDPSPAMIKTLTWDVVAWNRAAAIVFGDYGAAALEDRNILRRIFCDPRSRAANFDWEAVARFVVAAFRVDVARAGAGAEAAAAALVDELRRRSPDFAAMWAANDVGDHHQGVKRLRHPLLGEVAFEYSAFAVDGRPDLGMIVYNPTQAETVKRLGELVDATGL</sequence>
<gene>
    <name evidence="2" type="ORF">B7G68_21535</name>
</gene>
<dbReference type="Gene3D" id="1.10.260.40">
    <property type="entry name" value="lambda repressor-like DNA-binding domains"/>
    <property type="match status" value="1"/>
</dbReference>
<dbReference type="Proteomes" id="UP000240527">
    <property type="component" value="Chromosome"/>
</dbReference>
<dbReference type="InterPro" id="IPR010982">
    <property type="entry name" value="Lambda_DNA-bd_dom_sf"/>
</dbReference>
<evidence type="ECO:0000313" key="3">
    <source>
        <dbReference type="Proteomes" id="UP000240527"/>
    </source>
</evidence>